<sequence length="733" mass="82083">MASAASVRDSSRLPNEILITIVDELGKSDAPKALHSLLLVSRHLHAIAIRPIYEEMLLSLFHPKQIPAFAYLSRNIATNPGVQFITSFIFIFEYYSGSGPCFTTGEVGAQENLELILPYLVNVKRLHITFWPFGVFNPKALCLLPPGVQLTHLFVDRSIRLTDLSPFLALSHPLLESIVIRPAYPSAATCQPFQPTDPKLSVGALCPNLRCLEAPIEDFLLFEDAPPSLVNLGVHGQHPFRFVDGMVLDHIVHTFPLLRTLYFEGTNFGTGVAPLLPRLPNLEYLSLDHSSMSRRSDAHNLSMFSGVAKLKYLRLTYSPRGEPCIAPGIVDTLLILDVVEFKTCTRVYKDSLDTSQVELHSSRWLQWWEPAEQEIANTNNLSPLRLPNEILMAIVNELDNLDTPKTMCALLLVSRRFQDIAIRRIYKEMFISLFHVKQIPTFAFLSHNIASNPGVQFTTSFIFEYITRLSSTSDGAQANIEHILPYLVNVGRLHITFWPVGVFNPRALCLLPSSAQLSHLCVDRSIYLTDLSPFLALSHPSLETLIIRTANPRAVICQPIKPTDAKLSATALFPSLRCLSAPIEDLVLFTDIPNSLVNLSVAGHDETYFYEIVTSLLRGLPDLEYLSLDGASMPPGANASKLSLFSSTKLKYIRLTYTSEDPLEIAAVFFSIMDTLLVFDVDDVMTYTRMYRDSIGDSQIKHGIVSDSKWPQWWEQAVPEIENVSRRLFGDVV</sequence>
<organism evidence="1 2">
    <name type="scientific">Pleurotus cornucopiae</name>
    <name type="common">Cornucopia mushroom</name>
    <dbReference type="NCBI Taxonomy" id="5321"/>
    <lineage>
        <taxon>Eukaryota</taxon>
        <taxon>Fungi</taxon>
        <taxon>Dikarya</taxon>
        <taxon>Basidiomycota</taxon>
        <taxon>Agaricomycotina</taxon>
        <taxon>Agaricomycetes</taxon>
        <taxon>Agaricomycetidae</taxon>
        <taxon>Agaricales</taxon>
        <taxon>Pleurotineae</taxon>
        <taxon>Pleurotaceae</taxon>
        <taxon>Pleurotus</taxon>
    </lineage>
</organism>
<reference evidence="1 2" key="1">
    <citation type="journal article" date="2021" name="Appl. Environ. Microbiol.">
        <title>Genetic linkage and physical mapping for an oyster mushroom Pleurotus cornucopiae and QTL analysis for the trait cap color.</title>
        <authorList>
            <person name="Zhang Y."/>
            <person name="Gao W."/>
            <person name="Sonnenberg A."/>
            <person name="Chen Q."/>
            <person name="Zhang J."/>
            <person name="Huang C."/>
        </authorList>
    </citation>
    <scope>NUCLEOTIDE SEQUENCE [LARGE SCALE GENOMIC DNA]</scope>
    <source>
        <strain evidence="1">CCMSSC00406</strain>
    </source>
</reference>
<dbReference type="Proteomes" id="UP000824881">
    <property type="component" value="Unassembled WGS sequence"/>
</dbReference>
<comment type="caution">
    <text evidence="1">The sequence shown here is derived from an EMBL/GenBank/DDBJ whole genome shotgun (WGS) entry which is preliminary data.</text>
</comment>
<gene>
    <name evidence="1" type="ORF">CCMSSC00406_0009948</name>
</gene>
<keyword evidence="2" id="KW-1185">Reference proteome</keyword>
<name>A0ACB7J5K8_PLECO</name>
<dbReference type="EMBL" id="WQMT02000002">
    <property type="protein sequence ID" value="KAG9225270.1"/>
    <property type="molecule type" value="Genomic_DNA"/>
</dbReference>
<evidence type="ECO:0000313" key="2">
    <source>
        <dbReference type="Proteomes" id="UP000824881"/>
    </source>
</evidence>
<evidence type="ECO:0000313" key="1">
    <source>
        <dbReference type="EMBL" id="KAG9225270.1"/>
    </source>
</evidence>
<proteinExistence type="predicted"/>
<protein>
    <submittedName>
        <fullName evidence="1">Uncharacterized protein</fullName>
    </submittedName>
</protein>
<accession>A0ACB7J5K8</accession>